<evidence type="ECO:0000313" key="1">
    <source>
        <dbReference type="EMBL" id="NKQ55422.1"/>
    </source>
</evidence>
<dbReference type="RefSeq" id="WP_168518325.1">
    <property type="nucleotide sequence ID" value="NZ_JAAXLS010000014.1"/>
</dbReference>
<proteinExistence type="predicted"/>
<reference evidence="1 2" key="1">
    <citation type="submission" date="2020-04" db="EMBL/GenBank/DDBJ databases">
        <title>Novel species.</title>
        <authorList>
            <person name="Teo W.F.A."/>
            <person name="Lipun K."/>
            <person name="Srisuk N."/>
            <person name="Duangmal K."/>
        </authorList>
    </citation>
    <scope>NUCLEOTIDE SEQUENCE [LARGE SCALE GENOMIC DNA]</scope>
    <source>
        <strain evidence="1 2">K13G38</strain>
    </source>
</reference>
<dbReference type="Proteomes" id="UP000715441">
    <property type="component" value="Unassembled WGS sequence"/>
</dbReference>
<dbReference type="EMBL" id="JAAXLS010000014">
    <property type="protein sequence ID" value="NKQ55422.1"/>
    <property type="molecule type" value="Genomic_DNA"/>
</dbReference>
<organism evidence="1 2">
    <name type="scientific">Amycolatopsis acididurans</name>
    <dbReference type="NCBI Taxonomy" id="2724524"/>
    <lineage>
        <taxon>Bacteria</taxon>
        <taxon>Bacillati</taxon>
        <taxon>Actinomycetota</taxon>
        <taxon>Actinomycetes</taxon>
        <taxon>Pseudonocardiales</taxon>
        <taxon>Pseudonocardiaceae</taxon>
        <taxon>Amycolatopsis</taxon>
    </lineage>
</organism>
<comment type="caution">
    <text evidence="1">The sequence shown here is derived from an EMBL/GenBank/DDBJ whole genome shotgun (WGS) entry which is preliminary data.</text>
</comment>
<accession>A0ABX1J6K5</accession>
<sequence length="91" mass="10443">MPSIEEQADWLNVARVANAWAGLTNEVCLQVTRDRDVGKVSYEEWRRVHDEMDRAWDVCSAEVNAAFALHSAQRQGVSLEMIVADLRRDQR</sequence>
<evidence type="ECO:0000313" key="2">
    <source>
        <dbReference type="Proteomes" id="UP000715441"/>
    </source>
</evidence>
<protein>
    <submittedName>
        <fullName evidence="1">Uncharacterized protein</fullName>
    </submittedName>
</protein>
<gene>
    <name evidence="1" type="ORF">HFP15_21290</name>
</gene>
<name>A0ABX1J6K5_9PSEU</name>
<keyword evidence="2" id="KW-1185">Reference proteome</keyword>